<protein>
    <recommendedName>
        <fullName evidence="1">TLDc domain-containing protein</fullName>
    </recommendedName>
</protein>
<dbReference type="PROSITE" id="PS51886">
    <property type="entry name" value="TLDC"/>
    <property type="match status" value="1"/>
</dbReference>
<sequence>MINWIFGKQQARSPEYSAAARRFTPGELSKAEAAVQNALGQSKQVSQQAFLAVLGLSGLPPTLASALYKSVRLDQQPGTAESTDLSEEAFMIFLAVCVKGQHDERMNISMPAVQQALASLLPSSVAALGHPRERLVCSLPLLRFPHAARTPELKGCLLTREWLWLTTAWLPPDQADSWELLFNSDMHGASFNTFMGRAASRGPTLLLIKDKQGALFGGFALDPWAKNGQFYGQFGSFVFSLLPAVTMWRPTGINTNFLWCGQGFEQLPNGIGFGGQVGYYALSIDGSFDHGMSRPSATFSNTCLASSEVFQVDTVEVWLTKQPEADPNSSGTKAGSALDRFKEDRHLMEMAGRAVQASRGYREAPPEEDL</sequence>
<evidence type="ECO:0000313" key="3">
    <source>
        <dbReference type="Proteomes" id="UP001465755"/>
    </source>
</evidence>
<dbReference type="SMART" id="SM00584">
    <property type="entry name" value="TLDc"/>
    <property type="match status" value="1"/>
</dbReference>
<proteinExistence type="predicted"/>
<reference evidence="2 3" key="1">
    <citation type="journal article" date="2024" name="Nat. Commun.">
        <title>Phylogenomics reveals the evolutionary origins of lichenization in chlorophyte algae.</title>
        <authorList>
            <person name="Puginier C."/>
            <person name="Libourel C."/>
            <person name="Otte J."/>
            <person name="Skaloud P."/>
            <person name="Haon M."/>
            <person name="Grisel S."/>
            <person name="Petersen M."/>
            <person name="Berrin J.G."/>
            <person name="Delaux P.M."/>
            <person name="Dal Grande F."/>
            <person name="Keller J."/>
        </authorList>
    </citation>
    <scope>NUCLEOTIDE SEQUENCE [LARGE SCALE GENOMIC DNA]</scope>
    <source>
        <strain evidence="2 3">SAG 2036</strain>
    </source>
</reference>
<gene>
    <name evidence="2" type="ORF">WJX73_002969</name>
</gene>
<evidence type="ECO:0000259" key="1">
    <source>
        <dbReference type="PROSITE" id="PS51886"/>
    </source>
</evidence>
<name>A0AAW1NUW8_9CHLO</name>
<dbReference type="InterPro" id="IPR006571">
    <property type="entry name" value="TLDc_dom"/>
</dbReference>
<keyword evidence="3" id="KW-1185">Reference proteome</keyword>
<dbReference type="EMBL" id="JALJOQ010000127">
    <property type="protein sequence ID" value="KAK9795545.1"/>
    <property type="molecule type" value="Genomic_DNA"/>
</dbReference>
<dbReference type="PANTHER" id="PTHR23354:SF126">
    <property type="entry name" value="CONSERVED TLD DOMAIN PROTEIN"/>
    <property type="match status" value="1"/>
</dbReference>
<dbReference type="AlphaFoldDB" id="A0AAW1NUW8"/>
<dbReference type="PANTHER" id="PTHR23354">
    <property type="entry name" value="NUCLEOLAR PROTEIN 7/ESTROGEN RECEPTOR COACTIVATOR-RELATED"/>
    <property type="match status" value="1"/>
</dbReference>
<comment type="caution">
    <text evidence="2">The sequence shown here is derived from an EMBL/GenBank/DDBJ whole genome shotgun (WGS) entry which is preliminary data.</text>
</comment>
<dbReference type="Proteomes" id="UP001465755">
    <property type="component" value="Unassembled WGS sequence"/>
</dbReference>
<organism evidence="2 3">
    <name type="scientific">Symbiochloris irregularis</name>
    <dbReference type="NCBI Taxonomy" id="706552"/>
    <lineage>
        <taxon>Eukaryota</taxon>
        <taxon>Viridiplantae</taxon>
        <taxon>Chlorophyta</taxon>
        <taxon>core chlorophytes</taxon>
        <taxon>Trebouxiophyceae</taxon>
        <taxon>Trebouxiales</taxon>
        <taxon>Trebouxiaceae</taxon>
        <taxon>Symbiochloris</taxon>
    </lineage>
</organism>
<feature type="domain" description="TLDc" evidence="1">
    <location>
        <begin position="156"/>
        <end position="321"/>
    </location>
</feature>
<accession>A0AAW1NUW8</accession>
<evidence type="ECO:0000313" key="2">
    <source>
        <dbReference type="EMBL" id="KAK9795545.1"/>
    </source>
</evidence>
<dbReference type="Pfam" id="PF07534">
    <property type="entry name" value="TLD"/>
    <property type="match status" value="1"/>
</dbReference>